<sequence length="264" mass="29209">MLELPHLIVALVEPSGVQANIIRQSLAELGIDQILQCSSGSDLLDALARGPADVVISAFYLDDMTGTDLVLRLRASDDTAELPFILVSSETNPDYIDPVRQAGTMAILPKPFSTRQMEKALRNTLDFLNAEDDQETDIDFAELAVLIVDDSLTARRHIRTVLERIGFERITEAYNGRDAITHLENTLFDLVVTDYNMPQMDGRALTEFIRSQSMQSSVPILMVSSEADSNKLAAVQDAGVSAICNKPFETDVVRNLVKQFIRSH</sequence>
<dbReference type="InterPro" id="IPR050595">
    <property type="entry name" value="Bact_response_regulator"/>
</dbReference>
<name>A0A918NZ95_9NEIS</name>
<evidence type="ECO:0000256" key="2">
    <source>
        <dbReference type="PROSITE-ProRule" id="PRU00169"/>
    </source>
</evidence>
<feature type="domain" description="Response regulatory" evidence="3">
    <location>
        <begin position="144"/>
        <end position="261"/>
    </location>
</feature>
<dbReference type="PANTHER" id="PTHR44591:SF3">
    <property type="entry name" value="RESPONSE REGULATORY DOMAIN-CONTAINING PROTEIN"/>
    <property type="match status" value="1"/>
</dbReference>
<comment type="caution">
    <text evidence="4">The sequence shown here is derived from an EMBL/GenBank/DDBJ whole genome shotgun (WGS) entry which is preliminary data.</text>
</comment>
<evidence type="ECO:0000313" key="5">
    <source>
        <dbReference type="Proteomes" id="UP000645257"/>
    </source>
</evidence>
<dbReference type="PROSITE" id="PS50110">
    <property type="entry name" value="RESPONSE_REGULATORY"/>
    <property type="match status" value="2"/>
</dbReference>
<dbReference type="RefSeq" id="WP_189531111.1">
    <property type="nucleotide sequence ID" value="NZ_BMYX01000002.1"/>
</dbReference>
<dbReference type="InterPro" id="IPR001789">
    <property type="entry name" value="Sig_transdc_resp-reg_receiver"/>
</dbReference>
<dbReference type="EMBL" id="BMYX01000002">
    <property type="protein sequence ID" value="GGY06512.1"/>
    <property type="molecule type" value="Genomic_DNA"/>
</dbReference>
<dbReference type="SUPFAM" id="SSF52172">
    <property type="entry name" value="CheY-like"/>
    <property type="match status" value="2"/>
</dbReference>
<proteinExistence type="predicted"/>
<keyword evidence="5" id="KW-1185">Reference proteome</keyword>
<evidence type="ECO:0000313" key="4">
    <source>
        <dbReference type="EMBL" id="GGY06512.1"/>
    </source>
</evidence>
<dbReference type="InterPro" id="IPR011006">
    <property type="entry name" value="CheY-like_superfamily"/>
</dbReference>
<evidence type="ECO:0000256" key="1">
    <source>
        <dbReference type="ARBA" id="ARBA00022553"/>
    </source>
</evidence>
<dbReference type="Proteomes" id="UP000645257">
    <property type="component" value="Unassembled WGS sequence"/>
</dbReference>
<protein>
    <submittedName>
        <fullName evidence="4">Response regulator</fullName>
    </submittedName>
</protein>
<comment type="caution">
    <text evidence="2">Lacks conserved residue(s) required for the propagation of feature annotation.</text>
</comment>
<organism evidence="4 5">
    <name type="scientific">Paludibacterium paludis</name>
    <dbReference type="NCBI Taxonomy" id="1225769"/>
    <lineage>
        <taxon>Bacteria</taxon>
        <taxon>Pseudomonadati</taxon>
        <taxon>Pseudomonadota</taxon>
        <taxon>Betaproteobacteria</taxon>
        <taxon>Neisseriales</taxon>
        <taxon>Chromobacteriaceae</taxon>
        <taxon>Paludibacterium</taxon>
    </lineage>
</organism>
<reference evidence="4" key="2">
    <citation type="submission" date="2020-09" db="EMBL/GenBank/DDBJ databases">
        <authorList>
            <person name="Sun Q."/>
            <person name="Kim S."/>
        </authorList>
    </citation>
    <scope>NUCLEOTIDE SEQUENCE</scope>
    <source>
        <strain evidence="4">KCTC 32182</strain>
    </source>
</reference>
<reference evidence="4" key="1">
    <citation type="journal article" date="2014" name="Int. J. Syst. Evol. Microbiol.">
        <title>Complete genome sequence of Corynebacterium casei LMG S-19264T (=DSM 44701T), isolated from a smear-ripened cheese.</title>
        <authorList>
            <consortium name="US DOE Joint Genome Institute (JGI-PGF)"/>
            <person name="Walter F."/>
            <person name="Albersmeier A."/>
            <person name="Kalinowski J."/>
            <person name="Ruckert C."/>
        </authorList>
    </citation>
    <scope>NUCLEOTIDE SEQUENCE</scope>
    <source>
        <strain evidence="4">KCTC 32182</strain>
    </source>
</reference>
<gene>
    <name evidence="4" type="ORF">GCM10011289_06300</name>
</gene>
<dbReference type="Gene3D" id="3.40.50.2300">
    <property type="match status" value="2"/>
</dbReference>
<dbReference type="Pfam" id="PF00072">
    <property type="entry name" value="Response_reg"/>
    <property type="match status" value="2"/>
</dbReference>
<feature type="domain" description="Response regulatory" evidence="3">
    <location>
        <begin position="8"/>
        <end position="125"/>
    </location>
</feature>
<dbReference type="PANTHER" id="PTHR44591">
    <property type="entry name" value="STRESS RESPONSE REGULATOR PROTEIN 1"/>
    <property type="match status" value="1"/>
</dbReference>
<feature type="modified residue" description="4-aspartylphosphate" evidence="2">
    <location>
        <position position="194"/>
    </location>
</feature>
<dbReference type="SMART" id="SM00448">
    <property type="entry name" value="REC"/>
    <property type="match status" value="2"/>
</dbReference>
<accession>A0A918NZ95</accession>
<dbReference type="AlphaFoldDB" id="A0A918NZ95"/>
<dbReference type="GO" id="GO:0000160">
    <property type="term" value="P:phosphorelay signal transduction system"/>
    <property type="evidence" value="ECO:0007669"/>
    <property type="project" value="InterPro"/>
</dbReference>
<keyword evidence="1 2" id="KW-0597">Phosphoprotein</keyword>
<evidence type="ECO:0000259" key="3">
    <source>
        <dbReference type="PROSITE" id="PS50110"/>
    </source>
</evidence>